<evidence type="ECO:0000313" key="1">
    <source>
        <dbReference type="EMBL" id="EGQ23349.1"/>
    </source>
</evidence>
<protein>
    <submittedName>
        <fullName evidence="1">Uncharacterized protein</fullName>
    </submittedName>
</protein>
<feature type="non-terminal residue" evidence="1">
    <location>
        <position position="1"/>
    </location>
</feature>
<organism evidence="1 2">
    <name type="scientific">Sporosarcina newyorkensis 2681</name>
    <dbReference type="NCBI Taxonomy" id="1027292"/>
    <lineage>
        <taxon>Bacteria</taxon>
        <taxon>Bacillati</taxon>
        <taxon>Bacillota</taxon>
        <taxon>Bacilli</taxon>
        <taxon>Bacillales</taxon>
        <taxon>Caryophanaceae</taxon>
        <taxon>Sporosarcina</taxon>
    </lineage>
</organism>
<name>F9DV28_9BACL</name>
<proteinExistence type="predicted"/>
<comment type="caution">
    <text evidence="1">The sequence shown here is derived from an EMBL/GenBank/DDBJ whole genome shotgun (WGS) entry which is preliminary data.</text>
</comment>
<dbReference type="HOGENOM" id="CLU_3209785_0_0_9"/>
<gene>
    <name evidence="1" type="ORF">HMPREF9372_2659</name>
</gene>
<sequence length="44" mass="5232">PRRSANFATRRLSARPQESVHLERKETDIRALLYKKDCLENQFS</sequence>
<reference evidence="1 2" key="1">
    <citation type="submission" date="2011-04" db="EMBL/GenBank/DDBJ databases">
        <authorList>
            <person name="Muzny D."/>
            <person name="Qin X."/>
            <person name="Deng J."/>
            <person name="Jiang H."/>
            <person name="Liu Y."/>
            <person name="Qu J."/>
            <person name="Song X.-Z."/>
            <person name="Zhang L."/>
            <person name="Thornton R."/>
            <person name="Coyle M."/>
            <person name="Francisco L."/>
            <person name="Jackson L."/>
            <person name="Javaid M."/>
            <person name="Korchina V."/>
            <person name="Kovar C."/>
            <person name="Mata R."/>
            <person name="Mathew T."/>
            <person name="Ngo R."/>
            <person name="Nguyen L."/>
            <person name="Nguyen N."/>
            <person name="Okwuonu G."/>
            <person name="Ongeri F."/>
            <person name="Pham C."/>
            <person name="Simmons D."/>
            <person name="Wilczek-Boney K."/>
            <person name="Hale W."/>
            <person name="Jakkamsetti A."/>
            <person name="Pham P."/>
            <person name="Ruth R."/>
            <person name="San Lucas F."/>
            <person name="Warren J."/>
            <person name="Zhang J."/>
            <person name="Zhao Z."/>
            <person name="Zhou C."/>
            <person name="Zhu D."/>
            <person name="Lee S."/>
            <person name="Bess C."/>
            <person name="Blankenburg K."/>
            <person name="Forbes L."/>
            <person name="Fu Q."/>
            <person name="Gubbala S."/>
            <person name="Hirani K."/>
            <person name="Jayaseelan J.C."/>
            <person name="Lara F."/>
            <person name="Munidasa M."/>
            <person name="Palculict T."/>
            <person name="Patil S."/>
            <person name="Pu L.-L."/>
            <person name="Saada N."/>
            <person name="Tang L."/>
            <person name="Weissenberger G."/>
            <person name="Zhu Y."/>
            <person name="Hemphill L."/>
            <person name="Shang Y."/>
            <person name="Youmans B."/>
            <person name="Ayvaz T."/>
            <person name="Ross M."/>
            <person name="Santibanez J."/>
            <person name="Aqrawi P."/>
            <person name="Gross S."/>
            <person name="Joshi V."/>
            <person name="Fowler G."/>
            <person name="Nazareth L."/>
            <person name="Reid J."/>
            <person name="Worley K."/>
            <person name="Petrosino J."/>
            <person name="Highlander S."/>
            <person name="Gibbs R."/>
        </authorList>
    </citation>
    <scope>NUCLEOTIDE SEQUENCE [LARGE SCALE GENOMIC DNA]</scope>
    <source>
        <strain evidence="1 2">2681</strain>
    </source>
</reference>
<dbReference type="Proteomes" id="UP000005316">
    <property type="component" value="Unassembled WGS sequence"/>
</dbReference>
<dbReference type="AlphaFoldDB" id="F9DV28"/>
<evidence type="ECO:0000313" key="2">
    <source>
        <dbReference type="Proteomes" id="UP000005316"/>
    </source>
</evidence>
<accession>F9DV28</accession>
<dbReference type="EMBL" id="AFPZ01000084">
    <property type="protein sequence ID" value="EGQ23349.1"/>
    <property type="molecule type" value="Genomic_DNA"/>
</dbReference>